<evidence type="ECO:0000313" key="1">
    <source>
        <dbReference type="EMBL" id="PQJ61882.1"/>
    </source>
</evidence>
<name>A0A2S7VJD9_PHOAN</name>
<evidence type="ECO:0000313" key="2">
    <source>
        <dbReference type="Proteomes" id="UP000238730"/>
    </source>
</evidence>
<dbReference type="NCBIfam" id="NF002614">
    <property type="entry name" value="PRK02265.1"/>
    <property type="match status" value="1"/>
</dbReference>
<reference evidence="1 2" key="1">
    <citation type="submission" date="2016-12" db="EMBL/GenBank/DDBJ databases">
        <title>Diversity of luminous bacteria.</title>
        <authorList>
            <person name="Yoshizawa S."/>
            <person name="Kogure K."/>
        </authorList>
    </citation>
    <scope>NUCLEOTIDE SEQUENCE [LARGE SCALE GENOMIC DNA]</scope>
    <source>
        <strain evidence="1 2">LC1-200</strain>
    </source>
</reference>
<dbReference type="SUPFAM" id="SSF160104">
    <property type="entry name" value="Acetoacetate decarboxylase-like"/>
    <property type="match status" value="1"/>
</dbReference>
<protein>
    <submittedName>
        <fullName evidence="1">Acetoacetate decarboxylase</fullName>
    </submittedName>
</protein>
<organism evidence="1 2">
    <name type="scientific">Photobacterium angustum</name>
    <dbReference type="NCBI Taxonomy" id="661"/>
    <lineage>
        <taxon>Bacteria</taxon>
        <taxon>Pseudomonadati</taxon>
        <taxon>Pseudomonadota</taxon>
        <taxon>Gammaproteobacteria</taxon>
        <taxon>Vibrionales</taxon>
        <taxon>Vibrionaceae</taxon>
        <taxon>Photobacterium</taxon>
    </lineage>
</organism>
<dbReference type="RefSeq" id="WP_105061729.1">
    <property type="nucleotide sequence ID" value="NZ_MSCJ01000003.1"/>
</dbReference>
<dbReference type="Proteomes" id="UP000238730">
    <property type="component" value="Unassembled WGS sequence"/>
</dbReference>
<dbReference type="InterPro" id="IPR023375">
    <property type="entry name" value="ADC_dom_sf"/>
</dbReference>
<gene>
    <name evidence="1" type="ORF">BTO08_16585</name>
</gene>
<accession>A0A2S7VJD9</accession>
<dbReference type="EMBL" id="MSCJ01000003">
    <property type="protein sequence ID" value="PQJ61882.1"/>
    <property type="molecule type" value="Genomic_DNA"/>
</dbReference>
<dbReference type="Pfam" id="PF06314">
    <property type="entry name" value="ADC"/>
    <property type="match status" value="1"/>
</dbReference>
<comment type="caution">
    <text evidence="1">The sequence shown here is derived from an EMBL/GenBank/DDBJ whole genome shotgun (WGS) entry which is preliminary data.</text>
</comment>
<sequence length="247" mass="27631">MKIEQIKNNAFSMPITTPSAPLIDYKFKDREYLIISYETDIELLKEVVPEPLKVISNVVHFEFMKMPDSAGFGSFKESGQVIEVEYNGRKGLYSHLMFVDDVASIVAGREIWGFPKKYGFPSLDVDVDTLTGRLKYNQTEVAIGTMGYKYYEGDIAATKSALETTPNYILKVIPSVTGKGTDVCQLIEYYMADVNVKGVWTGPAALQLFEHALAPVAQLPIKKVIGGKHQIVDFTLSYGNVLFDYLK</sequence>
<dbReference type="Gene3D" id="2.40.400.10">
    <property type="entry name" value="Acetoacetate decarboxylase-like"/>
    <property type="match status" value="1"/>
</dbReference>
<proteinExistence type="predicted"/>
<dbReference type="InterPro" id="IPR010451">
    <property type="entry name" value="Acetoacetate_decarboxylase"/>
</dbReference>
<dbReference type="OrthoDB" id="1633687at2"/>
<dbReference type="AlphaFoldDB" id="A0A2S7VJD9"/>
<dbReference type="GO" id="GO:0016829">
    <property type="term" value="F:lyase activity"/>
    <property type="evidence" value="ECO:0007669"/>
    <property type="project" value="InterPro"/>
</dbReference>